<keyword evidence="4" id="KW-0968">Cytoplasmic vesicle</keyword>
<feature type="region of interest" description="Disordered" evidence="5">
    <location>
        <begin position="291"/>
        <end position="358"/>
    </location>
</feature>
<evidence type="ECO:0000256" key="3">
    <source>
        <dbReference type="ARBA" id="ARBA00023034"/>
    </source>
</evidence>
<proteinExistence type="predicted"/>
<dbReference type="InterPro" id="IPR035802">
    <property type="entry name" value="ENTH/VHS_tepsin"/>
</dbReference>
<reference evidence="7" key="1">
    <citation type="submission" date="2021-01" db="EMBL/GenBank/DDBJ databases">
        <authorList>
            <person name="Corre E."/>
            <person name="Pelletier E."/>
            <person name="Niang G."/>
            <person name="Scheremetjew M."/>
            <person name="Finn R."/>
            <person name="Kale V."/>
            <person name="Holt S."/>
            <person name="Cochrane G."/>
            <person name="Meng A."/>
            <person name="Brown T."/>
            <person name="Cohen L."/>
        </authorList>
    </citation>
    <scope>NUCLEOTIDE SEQUENCE</scope>
    <source>
        <strain evidence="7">Pop2</strain>
    </source>
</reference>
<keyword evidence="3" id="KW-0333">Golgi apparatus</keyword>
<feature type="compositionally biased region" description="Low complexity" evidence="5">
    <location>
        <begin position="314"/>
        <end position="328"/>
    </location>
</feature>
<dbReference type="AlphaFoldDB" id="A0A6U3TG62"/>
<comment type="subcellular location">
    <subcellularLocation>
        <location evidence="1">Cytoplasmic vesicle</location>
    </subcellularLocation>
    <subcellularLocation>
        <location evidence="2">Golgi apparatus</location>
    </subcellularLocation>
</comment>
<feature type="region of interest" description="Disordered" evidence="5">
    <location>
        <begin position="259"/>
        <end position="279"/>
    </location>
</feature>
<dbReference type="PANTHER" id="PTHR21514">
    <property type="entry name" value="AP-4 COMPLEX ACCESSORY SUBUNIT TEPSIN"/>
    <property type="match status" value="1"/>
</dbReference>
<dbReference type="EMBL" id="HBGN01031055">
    <property type="protein sequence ID" value="CAD9347650.1"/>
    <property type="molecule type" value="Transcribed_RNA"/>
</dbReference>
<evidence type="ECO:0008006" key="8">
    <source>
        <dbReference type="Google" id="ProtNLM"/>
    </source>
</evidence>
<gene>
    <name evidence="6" type="ORF">DBRI1063_LOCUS19996</name>
    <name evidence="7" type="ORF">DBRI1063_LOCUS19997</name>
</gene>
<dbReference type="InterPro" id="IPR039273">
    <property type="entry name" value="TEPSIN"/>
</dbReference>
<dbReference type="InterPro" id="IPR008942">
    <property type="entry name" value="ENTH_VHS"/>
</dbReference>
<sequence>MADRNSLARATEASDSPTPGYLYLDIAKSAAANPAACAETATYLTRRLSTKANHNVKYKCLKVITQISISPVTRGQFKRTIAQDPSAMGAIKEALNFRGPPDAIRGDEIYVRVRTAAKEALDSIYSDDPSSSVSYSGGGGVASSYGGGGGVGYASNGGGGPRMEGIGNPMFKDPRSEPSGGIGSMTIGEVAAVAGETIVGMIKDPLARNVPDQTQQRSSGMQGFGGGGYGGGGYGGSSRGYSGTAPPFAAEIARATGGEYSGASNRGPNAVVPNNYDRDSSYYKKPSTYDWAKQSSTSSGPAPPAPSGVGGSWGAAPSGPIGGPSVASQARQPPMQSRQAQYGGPQHSGTIGSATGGVAASDGTYEKNLITDLCPPGGMKAEPPPDKLASFVRSVPSLNSDLVCPVLLDCLEDGQPWIIKAKALCVIVATIRAAQDAALANGAADGANAYSDFFHACSEEIEPLASHPRMAVRDPARQILKSIGLEFTENNGVSGVSSGTSTGRSNAAPLPAVAPVEPPNLLDFGDDDNTLTVNTATPAAQVQVSSTGGNSLFGGLTTKQAPVTAEALASQHQTPSPDNVELLLGDPEPSSASFTSKTSDGGLFGDVTVKVDTVSTGDKGSVQDVANIATNSGSAFGFINSNDVPNTAAQAPSSSKSLFDPLEGLGTVSSHQDANASQTSAQMQAMAYQQNMMMMQQQMQQMQMAMAMQHQQMGSGGSGGANMMRQSVAAHPGHLVNPNVMSAHLMKQAPGRGSATSSFSFLDINSSGSAKKEEIKSFDFVKDAMKGAK</sequence>
<protein>
    <recommendedName>
        <fullName evidence="8">ENTH domain-containing protein</fullName>
    </recommendedName>
</protein>
<feature type="region of interest" description="Disordered" evidence="5">
    <location>
        <begin position="571"/>
        <end position="598"/>
    </location>
</feature>
<feature type="region of interest" description="Disordered" evidence="5">
    <location>
        <begin position="160"/>
        <end position="184"/>
    </location>
</feature>
<evidence type="ECO:0000256" key="1">
    <source>
        <dbReference type="ARBA" id="ARBA00004541"/>
    </source>
</evidence>
<dbReference type="GO" id="GO:0031410">
    <property type="term" value="C:cytoplasmic vesicle"/>
    <property type="evidence" value="ECO:0007669"/>
    <property type="project" value="UniProtKB-SubCell"/>
</dbReference>
<evidence type="ECO:0000256" key="5">
    <source>
        <dbReference type="SAM" id="MobiDB-lite"/>
    </source>
</evidence>
<evidence type="ECO:0000256" key="2">
    <source>
        <dbReference type="ARBA" id="ARBA00004555"/>
    </source>
</evidence>
<evidence type="ECO:0000313" key="7">
    <source>
        <dbReference type="EMBL" id="CAD9347652.1"/>
    </source>
</evidence>
<dbReference type="GO" id="GO:0032588">
    <property type="term" value="C:trans-Golgi network membrane"/>
    <property type="evidence" value="ECO:0007669"/>
    <property type="project" value="TreeGrafter"/>
</dbReference>
<dbReference type="EMBL" id="HBGN01031056">
    <property type="protein sequence ID" value="CAD9347652.1"/>
    <property type="molecule type" value="Transcribed_RNA"/>
</dbReference>
<accession>A0A6U3TG62</accession>
<evidence type="ECO:0000256" key="4">
    <source>
        <dbReference type="ARBA" id="ARBA00023329"/>
    </source>
</evidence>
<dbReference type="Gene3D" id="1.25.40.90">
    <property type="match status" value="1"/>
</dbReference>
<dbReference type="CDD" id="cd03572">
    <property type="entry name" value="ENTH_like_Tepsin"/>
    <property type="match status" value="1"/>
</dbReference>
<feature type="compositionally biased region" description="Polar residues" evidence="5">
    <location>
        <begin position="329"/>
        <end position="340"/>
    </location>
</feature>
<organism evidence="7">
    <name type="scientific">Ditylum brightwellii</name>
    <dbReference type="NCBI Taxonomy" id="49249"/>
    <lineage>
        <taxon>Eukaryota</taxon>
        <taxon>Sar</taxon>
        <taxon>Stramenopiles</taxon>
        <taxon>Ochrophyta</taxon>
        <taxon>Bacillariophyta</taxon>
        <taxon>Mediophyceae</taxon>
        <taxon>Lithodesmiophycidae</taxon>
        <taxon>Lithodesmiales</taxon>
        <taxon>Lithodesmiaceae</taxon>
        <taxon>Ditylum</taxon>
    </lineage>
</organism>
<name>A0A6U3TG62_9STRA</name>
<dbReference type="PANTHER" id="PTHR21514:SF0">
    <property type="entry name" value="AP-4 COMPLEX ACCESSORY SUBUNIT TEPSIN"/>
    <property type="match status" value="1"/>
</dbReference>
<evidence type="ECO:0000313" key="6">
    <source>
        <dbReference type="EMBL" id="CAD9347650.1"/>
    </source>
</evidence>